<comment type="caution">
    <text evidence="2">The sequence shown here is derived from an EMBL/GenBank/DDBJ whole genome shotgun (WGS) entry which is preliminary data.</text>
</comment>
<gene>
    <name evidence="2" type="ORF">BXY75_2063</name>
</gene>
<evidence type="ECO:0000313" key="2">
    <source>
        <dbReference type="EMBL" id="RMA58688.1"/>
    </source>
</evidence>
<dbReference type="Proteomes" id="UP000271339">
    <property type="component" value="Unassembled WGS sequence"/>
</dbReference>
<keyword evidence="3" id="KW-1185">Reference proteome</keyword>
<sequence length="200" mass="22442">MTKKADQTASFMVRFNQMIFEENGESKVQWRGKVSHVQGGEDKSFSDFKEAVVFIQEKLAELTIEATKDHTPDEQDGILKKSFALWKSVAKEGPKVFMETLKDPRKQVANLQDQISHFGDELSEKVQIDQWRNASKSDFNEMKESIGDLVSQMKKLNAKVDSLSTPVKKPRTTSAKKPTATAKTVAKKAATKATSTTKKK</sequence>
<dbReference type="RefSeq" id="WP_211331815.1">
    <property type="nucleotide sequence ID" value="NZ_REFC01000013.1"/>
</dbReference>
<feature type="compositionally biased region" description="Low complexity" evidence="1">
    <location>
        <begin position="191"/>
        <end position="200"/>
    </location>
</feature>
<evidence type="ECO:0000256" key="1">
    <source>
        <dbReference type="SAM" id="MobiDB-lite"/>
    </source>
</evidence>
<evidence type="ECO:0000313" key="3">
    <source>
        <dbReference type="Proteomes" id="UP000271339"/>
    </source>
</evidence>
<dbReference type="AlphaFoldDB" id="A0A3L9YKZ9"/>
<organism evidence="2 3">
    <name type="scientific">Ulvibacter antarcticus</name>
    <dbReference type="NCBI Taxonomy" id="442714"/>
    <lineage>
        <taxon>Bacteria</taxon>
        <taxon>Pseudomonadati</taxon>
        <taxon>Bacteroidota</taxon>
        <taxon>Flavobacteriia</taxon>
        <taxon>Flavobacteriales</taxon>
        <taxon>Flavobacteriaceae</taxon>
        <taxon>Ulvibacter</taxon>
    </lineage>
</organism>
<accession>A0A3L9YKZ9</accession>
<proteinExistence type="predicted"/>
<reference evidence="2 3" key="1">
    <citation type="submission" date="2018-10" db="EMBL/GenBank/DDBJ databases">
        <title>Genomic Encyclopedia of Archaeal and Bacterial Type Strains, Phase II (KMG-II): from individual species to whole genera.</title>
        <authorList>
            <person name="Goeker M."/>
        </authorList>
    </citation>
    <scope>NUCLEOTIDE SEQUENCE [LARGE SCALE GENOMIC DNA]</scope>
    <source>
        <strain evidence="2 3">DSM 23424</strain>
    </source>
</reference>
<protein>
    <submittedName>
        <fullName evidence="2">Uncharacterized protein</fullName>
    </submittedName>
</protein>
<dbReference type="EMBL" id="REFC01000013">
    <property type="protein sequence ID" value="RMA58688.1"/>
    <property type="molecule type" value="Genomic_DNA"/>
</dbReference>
<name>A0A3L9YKZ9_9FLAO</name>
<feature type="compositionally biased region" description="Low complexity" evidence="1">
    <location>
        <begin position="172"/>
        <end position="184"/>
    </location>
</feature>
<feature type="region of interest" description="Disordered" evidence="1">
    <location>
        <begin position="161"/>
        <end position="200"/>
    </location>
</feature>